<dbReference type="Gene3D" id="3.10.450.50">
    <property type="match status" value="1"/>
</dbReference>
<dbReference type="Pfam" id="PF13474">
    <property type="entry name" value="SnoaL_3"/>
    <property type="match status" value="1"/>
</dbReference>
<dbReference type="PATRIC" id="fig|1306953.7.peg.2050"/>
<feature type="chain" id="PRO_5005554746" description="SnoaL-like domain-containing protein" evidence="1">
    <location>
        <begin position="25"/>
        <end position="187"/>
    </location>
</feature>
<name>A0A0L1KDY7_9SPHN</name>
<protein>
    <recommendedName>
        <fullName evidence="2">SnoaL-like domain-containing protein</fullName>
    </recommendedName>
</protein>
<reference evidence="3" key="1">
    <citation type="submission" date="2015-02" db="EMBL/GenBank/DDBJ databases">
        <authorList>
            <person name="Chooi Y.-H."/>
        </authorList>
    </citation>
    <scope>NUCLEOTIDE SEQUENCE [LARGE SCALE GENOMIC DNA]</scope>
    <source>
        <strain evidence="3">LAMA 915</strain>
    </source>
</reference>
<evidence type="ECO:0000313" key="4">
    <source>
        <dbReference type="Proteomes" id="UP000037446"/>
    </source>
</evidence>
<evidence type="ECO:0000313" key="3">
    <source>
        <dbReference type="EMBL" id="KNH02072.1"/>
    </source>
</evidence>
<gene>
    <name evidence="3" type="ORF">J121_1983</name>
</gene>
<feature type="domain" description="SnoaL-like" evidence="2">
    <location>
        <begin position="65"/>
        <end position="181"/>
    </location>
</feature>
<dbReference type="STRING" id="1306953.J121_1983"/>
<keyword evidence="1" id="KW-0732">Signal</keyword>
<proteinExistence type="predicted"/>
<comment type="caution">
    <text evidence="3">The sequence shown here is derived from an EMBL/GenBank/DDBJ whole genome shotgun (WGS) entry which is preliminary data.</text>
</comment>
<organism evidence="3 4">
    <name type="scientific">Qipengyuania citrea LAMA 915</name>
    <dbReference type="NCBI Taxonomy" id="1306953"/>
    <lineage>
        <taxon>Bacteria</taxon>
        <taxon>Pseudomonadati</taxon>
        <taxon>Pseudomonadota</taxon>
        <taxon>Alphaproteobacteria</taxon>
        <taxon>Sphingomonadales</taxon>
        <taxon>Erythrobacteraceae</taxon>
        <taxon>Qipengyuania</taxon>
    </lineage>
</organism>
<dbReference type="Proteomes" id="UP000037446">
    <property type="component" value="Unassembled WGS sequence"/>
</dbReference>
<sequence>MKNSMIIQGLMASALAVSAVPAMAQTMDHSAHQEQAEAMEMDHSAQGMNHADHMAAMNDDVAGAEAALVAYREALVARDGDAMDALFADESFVYENGKDEGSFTHYMEHHLGPELDAIASFTFGDPTVAVTRMGHLAYGRETYTYRIELTDGRVIEREGVATSVLAHDADGWKIVQYHSSSRAPRNR</sequence>
<feature type="signal peptide" evidence="1">
    <location>
        <begin position="1"/>
        <end position="24"/>
    </location>
</feature>
<dbReference type="AlphaFoldDB" id="A0A0L1KDY7"/>
<dbReference type="RefSeq" id="WP_228135257.1">
    <property type="nucleotide sequence ID" value="NZ_JYNE01000024.1"/>
</dbReference>
<dbReference type="InterPro" id="IPR032710">
    <property type="entry name" value="NTF2-like_dom_sf"/>
</dbReference>
<accession>A0A0L1KDY7</accession>
<dbReference type="SUPFAM" id="SSF54427">
    <property type="entry name" value="NTF2-like"/>
    <property type="match status" value="1"/>
</dbReference>
<evidence type="ECO:0000259" key="2">
    <source>
        <dbReference type="Pfam" id="PF13474"/>
    </source>
</evidence>
<evidence type="ECO:0000256" key="1">
    <source>
        <dbReference type="SAM" id="SignalP"/>
    </source>
</evidence>
<dbReference type="InterPro" id="IPR037401">
    <property type="entry name" value="SnoaL-like"/>
</dbReference>
<dbReference type="EMBL" id="JYNE01000024">
    <property type="protein sequence ID" value="KNH02072.1"/>
    <property type="molecule type" value="Genomic_DNA"/>
</dbReference>